<evidence type="ECO:0000256" key="10">
    <source>
        <dbReference type="HAMAP-Rule" id="MF_01973"/>
    </source>
</evidence>
<dbReference type="Proteomes" id="UP000234328">
    <property type="component" value="Unassembled WGS sequence"/>
</dbReference>
<keyword evidence="3 10" id="KW-0645">Protease</keyword>
<dbReference type="InterPro" id="IPR027417">
    <property type="entry name" value="P-loop_NTPase"/>
</dbReference>
<dbReference type="NCBIfam" id="TIGR00763">
    <property type="entry name" value="lon"/>
    <property type="match status" value="1"/>
</dbReference>
<evidence type="ECO:0000256" key="12">
    <source>
        <dbReference type="PIRSR" id="PIRSR001174-1"/>
    </source>
</evidence>
<dbReference type="GO" id="GO:0043565">
    <property type="term" value="F:sequence-specific DNA binding"/>
    <property type="evidence" value="ECO:0007669"/>
    <property type="project" value="UniProtKB-UniRule"/>
</dbReference>
<dbReference type="Pfam" id="PF00004">
    <property type="entry name" value="AAA"/>
    <property type="match status" value="1"/>
</dbReference>
<dbReference type="FunFam" id="3.40.50.300:FF:000021">
    <property type="entry name" value="Lon protease homolog"/>
    <property type="match status" value="1"/>
</dbReference>
<evidence type="ECO:0000256" key="4">
    <source>
        <dbReference type="ARBA" id="ARBA00022741"/>
    </source>
</evidence>
<dbReference type="Gene3D" id="1.20.5.5270">
    <property type="match status" value="1"/>
</dbReference>
<dbReference type="EMBL" id="PDNV01000007">
    <property type="protein sequence ID" value="PLC53529.1"/>
    <property type="molecule type" value="Genomic_DNA"/>
</dbReference>
<dbReference type="Gene3D" id="1.10.8.60">
    <property type="match status" value="1"/>
</dbReference>
<sequence length="823" mass="90801">MSASQILTSEPTDLPLLPLRDVVVFPHMVIPLFVGRPRSIKALELAMEAGNNIVLVAQKSAGKDDPTPEDLYEIGCAASILQMLKLPDGTVKVLVEGLERARIKQVTDVETHFMAQVVQVESEVTEGAESEALRRAVVAQFEQYVKLNKKIPQEILSSLTGIDDAGRLADTISAHLPLKLEQKQQMLEVTGTIQRLESLLSQLESEIDILQVEKRIRGRVKKQMEKSQRDYYLNEQVKAIQKELGEGEDGADIEELEKKIAAAQLPKEAQKKADSELKKLKLMSPMSAEATVVRNYIDTLIALPWRKKNRINNSISNAESVLDADHYGLEKVKERIIEYLAVQQRVDKLKAPILCLVGPPGVGKTSLGQSIARATNRKFVRMALGGVRDEAEIRGHRRTYIGSMPGKILQNMSKVGVRNPLFLLDEIDKMGADFRGDPSSALLEVLDPEQNHTFQDHYIEVDFDLSDVMFVATSNTLNIPPALLDRMEVIRLSGYTEDEKVHIAFDHLLPKLMKNNGVQEGEVTIEESAVRDIVRYYTREAGVRALEREISKICRKVVKKMLASNPAPRVRGRKAAAIADIERVVVNSDNLADFLGVRRFSFGMAEKENKVGQVTGLAWTEVGGDLLTIEVADMPGKGAVLRTGSLGDVMKESVEAARTVVRARSQKWGIPNTSFEKRDLHVHFPEGATPKDGPSAGIAITTAMVSALTGIPVRADVAMTGEITLRGEVLGIGGLKEKLLAAHRGGIKLVMIPEENVKDLAEIPDNVKNHLEIIPVRWIDRVLEVALQNMPTPLSDEEVARLAAESLANSKRTDESSGGLMKH</sequence>
<evidence type="ECO:0000256" key="5">
    <source>
        <dbReference type="ARBA" id="ARBA00022801"/>
    </source>
</evidence>
<gene>
    <name evidence="10" type="primary">lon</name>
    <name evidence="19" type="ORF">CR155_11885</name>
</gene>
<dbReference type="GO" id="GO:0034605">
    <property type="term" value="P:cellular response to heat"/>
    <property type="evidence" value="ECO:0007669"/>
    <property type="project" value="UniProtKB-UniRule"/>
</dbReference>
<dbReference type="GO" id="GO:0005737">
    <property type="term" value="C:cytoplasm"/>
    <property type="evidence" value="ECO:0007669"/>
    <property type="project" value="UniProtKB-SubCell"/>
</dbReference>
<dbReference type="PROSITE" id="PS51786">
    <property type="entry name" value="LON_PROTEOLYTIC"/>
    <property type="match status" value="1"/>
</dbReference>
<dbReference type="Pfam" id="PF22667">
    <property type="entry name" value="Lon_lid"/>
    <property type="match status" value="1"/>
</dbReference>
<dbReference type="AlphaFoldDB" id="A0A2N4UET7"/>
<dbReference type="GO" id="GO:0004252">
    <property type="term" value="F:serine-type endopeptidase activity"/>
    <property type="evidence" value="ECO:0007669"/>
    <property type="project" value="UniProtKB-UniRule"/>
</dbReference>
<evidence type="ECO:0000256" key="1">
    <source>
        <dbReference type="ARBA" id="ARBA00004496"/>
    </source>
</evidence>
<keyword evidence="4 10" id="KW-0547">Nucleotide-binding</keyword>
<dbReference type="NCBIfam" id="NF008053">
    <property type="entry name" value="PRK10787.1"/>
    <property type="match status" value="1"/>
</dbReference>
<feature type="domain" description="Lon proteolytic" evidence="17">
    <location>
        <begin position="608"/>
        <end position="789"/>
    </location>
</feature>
<evidence type="ECO:0000259" key="17">
    <source>
        <dbReference type="PROSITE" id="PS51786"/>
    </source>
</evidence>
<dbReference type="GO" id="GO:0005524">
    <property type="term" value="F:ATP binding"/>
    <property type="evidence" value="ECO:0007669"/>
    <property type="project" value="UniProtKB-UniRule"/>
</dbReference>
<dbReference type="SMART" id="SM00464">
    <property type="entry name" value="LON"/>
    <property type="match status" value="1"/>
</dbReference>
<comment type="subunit">
    <text evidence="10 11">Homohexamer. Organized in a ring with a central cavity.</text>
</comment>
<protein>
    <recommendedName>
        <fullName evidence="10 11">Lon protease</fullName>
        <ecNumber evidence="10 11">3.4.21.53</ecNumber>
    </recommendedName>
    <alternativeName>
        <fullName evidence="10">ATP-dependent protease La</fullName>
    </alternativeName>
</protein>
<comment type="catalytic activity">
    <reaction evidence="9 10 11 14">
        <text>Hydrolysis of proteins in presence of ATP.</text>
        <dbReference type="EC" id="3.4.21.53"/>
    </reaction>
</comment>
<keyword evidence="6 10" id="KW-0720">Serine protease</keyword>
<dbReference type="InterPro" id="IPR008269">
    <property type="entry name" value="Lon_proteolytic"/>
</dbReference>
<dbReference type="CDD" id="cd19500">
    <property type="entry name" value="RecA-like_Lon"/>
    <property type="match status" value="1"/>
</dbReference>
<dbReference type="Gene3D" id="2.30.130.40">
    <property type="entry name" value="LON domain-like"/>
    <property type="match status" value="1"/>
</dbReference>
<dbReference type="InterPro" id="IPR003111">
    <property type="entry name" value="Lon_prtase_N"/>
</dbReference>
<evidence type="ECO:0000256" key="9">
    <source>
        <dbReference type="ARBA" id="ARBA00050665"/>
    </source>
</evidence>
<evidence type="ECO:0000256" key="16">
    <source>
        <dbReference type="SAM" id="Coils"/>
    </source>
</evidence>
<feature type="coiled-coil region" evidence="16">
    <location>
        <begin position="186"/>
        <end position="213"/>
    </location>
</feature>
<dbReference type="RefSeq" id="WP_102070251.1">
    <property type="nucleotide sequence ID" value="NZ_PDNV01000007.1"/>
</dbReference>
<proteinExistence type="evidence at transcript level"/>
<organism evidence="19 20">
    <name type="scientific">Pollutimonas nitritireducens</name>
    <dbReference type="NCBI Taxonomy" id="2045209"/>
    <lineage>
        <taxon>Bacteria</taxon>
        <taxon>Pseudomonadati</taxon>
        <taxon>Pseudomonadota</taxon>
        <taxon>Betaproteobacteria</taxon>
        <taxon>Burkholderiales</taxon>
        <taxon>Alcaligenaceae</taxon>
        <taxon>Pollutimonas</taxon>
    </lineage>
</organism>
<evidence type="ECO:0000256" key="3">
    <source>
        <dbReference type="ARBA" id="ARBA00022670"/>
    </source>
</evidence>
<dbReference type="InterPro" id="IPR046336">
    <property type="entry name" value="Lon_prtase_N_sf"/>
</dbReference>
<dbReference type="OrthoDB" id="9803599at2"/>
<dbReference type="SUPFAM" id="SSF88697">
    <property type="entry name" value="PUA domain-like"/>
    <property type="match status" value="1"/>
</dbReference>
<dbReference type="InterPro" id="IPR004815">
    <property type="entry name" value="Lon_bac/euk-typ"/>
</dbReference>
<dbReference type="FunFam" id="3.30.230.10:FF:000010">
    <property type="entry name" value="Lon protease"/>
    <property type="match status" value="1"/>
</dbReference>
<dbReference type="PIRSF" id="PIRSF001174">
    <property type="entry name" value="Lon_proteas"/>
    <property type="match status" value="1"/>
</dbReference>
<keyword evidence="16" id="KW-0175">Coiled coil</keyword>
<evidence type="ECO:0000313" key="20">
    <source>
        <dbReference type="Proteomes" id="UP000234328"/>
    </source>
</evidence>
<dbReference type="FunFam" id="1.20.58.1480:FF:000001">
    <property type="entry name" value="Lon protease"/>
    <property type="match status" value="1"/>
</dbReference>
<reference evidence="19 20" key="1">
    <citation type="submission" date="2017-10" db="EMBL/GenBank/DDBJ databases">
        <title>Two draft genome sequences of Pusillimonas sp. strains isolated from a nitrate- and radionuclide-contaminated groundwater in Russia.</title>
        <authorList>
            <person name="Grouzdev D.S."/>
            <person name="Tourova T.P."/>
            <person name="Goeva M.A."/>
            <person name="Babich T.L."/>
            <person name="Sokolova D.S."/>
            <person name="Abdullin R."/>
            <person name="Poltaraus A.B."/>
            <person name="Toshchakov S.V."/>
            <person name="Nazina T.N."/>
        </authorList>
    </citation>
    <scope>NUCLEOTIDE SEQUENCE [LARGE SCALE GENOMIC DNA]</scope>
    <source>
        <strain evidence="19 20">JR1/69-2-13</strain>
    </source>
</reference>
<feature type="active site" evidence="10 12">
    <location>
        <position position="738"/>
    </location>
</feature>
<dbReference type="PRINTS" id="PR00830">
    <property type="entry name" value="ENDOLAPTASE"/>
</dbReference>
<comment type="similarity">
    <text evidence="10 11 14 15">Belongs to the peptidase S16 family.</text>
</comment>
<dbReference type="PANTHER" id="PTHR10046">
    <property type="entry name" value="ATP DEPENDENT LON PROTEASE FAMILY MEMBER"/>
    <property type="match status" value="1"/>
</dbReference>
<dbReference type="EC" id="3.4.21.53" evidence="10 11"/>
<dbReference type="Gene3D" id="3.40.50.300">
    <property type="entry name" value="P-loop containing nucleotide triphosphate hydrolases"/>
    <property type="match status" value="1"/>
</dbReference>
<dbReference type="SUPFAM" id="SSF52540">
    <property type="entry name" value="P-loop containing nucleoside triphosphate hydrolases"/>
    <property type="match status" value="1"/>
</dbReference>
<keyword evidence="20" id="KW-1185">Reference proteome</keyword>
<dbReference type="InterPro" id="IPR014721">
    <property type="entry name" value="Ribsml_uS5_D2-typ_fold_subgr"/>
</dbReference>
<evidence type="ECO:0000313" key="19">
    <source>
        <dbReference type="EMBL" id="PLC53529.1"/>
    </source>
</evidence>
<accession>A0A2N4UET7</accession>
<dbReference type="Pfam" id="PF05362">
    <property type="entry name" value="Lon_C"/>
    <property type="match status" value="1"/>
</dbReference>
<evidence type="ECO:0000256" key="15">
    <source>
        <dbReference type="RuleBase" id="RU000591"/>
    </source>
</evidence>
<comment type="caution">
    <text evidence="19">The sequence shown here is derived from an EMBL/GenBank/DDBJ whole genome shotgun (WGS) entry which is preliminary data.</text>
</comment>
<feature type="binding site" evidence="10 13">
    <location>
        <begin position="358"/>
        <end position="365"/>
    </location>
    <ligand>
        <name>ATP</name>
        <dbReference type="ChEBI" id="CHEBI:30616"/>
    </ligand>
</feature>
<evidence type="ECO:0000256" key="13">
    <source>
        <dbReference type="PIRSR" id="PIRSR001174-2"/>
    </source>
</evidence>
<dbReference type="SUPFAM" id="SSF54211">
    <property type="entry name" value="Ribosomal protein S5 domain 2-like"/>
    <property type="match status" value="1"/>
</dbReference>
<dbReference type="InterPro" id="IPR027065">
    <property type="entry name" value="Lon_Prtase"/>
</dbReference>
<dbReference type="HAMAP" id="MF_01973">
    <property type="entry name" value="lon_bact"/>
    <property type="match status" value="1"/>
</dbReference>
<dbReference type="InterPro" id="IPR003593">
    <property type="entry name" value="AAA+_ATPase"/>
</dbReference>
<feature type="active site" evidence="10 12">
    <location>
        <position position="695"/>
    </location>
</feature>
<dbReference type="Gene3D" id="1.20.58.1480">
    <property type="match status" value="1"/>
</dbReference>
<dbReference type="FunFam" id="1.20.5.5270:FF:000002">
    <property type="entry name" value="Lon protease homolog"/>
    <property type="match status" value="1"/>
</dbReference>
<dbReference type="GO" id="GO:0004176">
    <property type="term" value="F:ATP-dependent peptidase activity"/>
    <property type="evidence" value="ECO:0007669"/>
    <property type="project" value="UniProtKB-UniRule"/>
</dbReference>
<dbReference type="GO" id="GO:0006515">
    <property type="term" value="P:protein quality control for misfolded or incompletely synthesized proteins"/>
    <property type="evidence" value="ECO:0007669"/>
    <property type="project" value="UniProtKB-UniRule"/>
</dbReference>
<dbReference type="GO" id="GO:0016887">
    <property type="term" value="F:ATP hydrolysis activity"/>
    <property type="evidence" value="ECO:0007669"/>
    <property type="project" value="UniProtKB-UniRule"/>
</dbReference>
<comment type="function">
    <text evidence="10">ATP-dependent serine protease that mediates the selective degradation of mutant and abnormal proteins as well as certain short-lived regulatory proteins. Required for cellular homeostasis and for survival from DNA damage and developmental changes induced by stress. Degrades polypeptides processively to yield small peptide fragments that are 5 to 10 amino acids long. Binds to DNA in a double-stranded, site-specific manner.</text>
</comment>
<name>A0A2N4UET7_9BURK</name>
<dbReference type="PROSITE" id="PS01046">
    <property type="entry name" value="LON_SER"/>
    <property type="match status" value="1"/>
</dbReference>
<keyword evidence="2 10" id="KW-0963">Cytoplasm</keyword>
<evidence type="ECO:0000256" key="8">
    <source>
        <dbReference type="ARBA" id="ARBA00023016"/>
    </source>
</evidence>
<dbReference type="InterPro" id="IPR003959">
    <property type="entry name" value="ATPase_AAA_core"/>
</dbReference>
<evidence type="ECO:0000256" key="7">
    <source>
        <dbReference type="ARBA" id="ARBA00022840"/>
    </source>
</evidence>
<dbReference type="InterPro" id="IPR020568">
    <property type="entry name" value="Ribosomal_Su5_D2-typ_SF"/>
</dbReference>
<dbReference type="InterPro" id="IPR008268">
    <property type="entry name" value="Peptidase_S16_AS"/>
</dbReference>
<dbReference type="Gene3D" id="3.30.230.10">
    <property type="match status" value="1"/>
</dbReference>
<evidence type="ECO:0000256" key="6">
    <source>
        <dbReference type="ARBA" id="ARBA00022825"/>
    </source>
</evidence>
<keyword evidence="8 10" id="KW-0346">Stress response</keyword>
<evidence type="ECO:0000259" key="18">
    <source>
        <dbReference type="PROSITE" id="PS51787"/>
    </source>
</evidence>
<dbReference type="InterPro" id="IPR015947">
    <property type="entry name" value="PUA-like_sf"/>
</dbReference>
<dbReference type="InterPro" id="IPR027543">
    <property type="entry name" value="Lon_bac"/>
</dbReference>
<comment type="subcellular location">
    <subcellularLocation>
        <location evidence="1 10 11">Cytoplasm</location>
    </subcellularLocation>
</comment>
<dbReference type="SMART" id="SM00382">
    <property type="entry name" value="AAA"/>
    <property type="match status" value="1"/>
</dbReference>
<keyword evidence="5 10" id="KW-0378">Hydrolase</keyword>
<evidence type="ECO:0000256" key="14">
    <source>
        <dbReference type="PROSITE-ProRule" id="PRU01122"/>
    </source>
</evidence>
<dbReference type="Pfam" id="PF02190">
    <property type="entry name" value="LON_substr_bdg"/>
    <property type="match status" value="1"/>
</dbReference>
<evidence type="ECO:0000256" key="2">
    <source>
        <dbReference type="ARBA" id="ARBA00022490"/>
    </source>
</evidence>
<evidence type="ECO:0000256" key="11">
    <source>
        <dbReference type="PIRNR" id="PIRNR001174"/>
    </source>
</evidence>
<feature type="domain" description="Lon N-terminal" evidence="18">
    <location>
        <begin position="14"/>
        <end position="207"/>
    </location>
</feature>
<dbReference type="InterPro" id="IPR054594">
    <property type="entry name" value="Lon_lid"/>
</dbReference>
<dbReference type="PROSITE" id="PS51787">
    <property type="entry name" value="LON_N"/>
    <property type="match status" value="1"/>
</dbReference>
<comment type="induction">
    <text evidence="10">By heat shock.</text>
</comment>
<keyword evidence="7 10" id="KW-0067">ATP-binding</keyword>